<dbReference type="GO" id="GO:0005829">
    <property type="term" value="C:cytosol"/>
    <property type="evidence" value="ECO:0007669"/>
    <property type="project" value="TreeGrafter"/>
</dbReference>
<evidence type="ECO:0000256" key="4">
    <source>
        <dbReference type="ARBA" id="ARBA00022448"/>
    </source>
</evidence>
<accession>A0A1U7JLE8</accession>
<dbReference type="EMBL" id="LVVZ01000005">
    <property type="protein sequence ID" value="OKL45549.1"/>
    <property type="molecule type" value="Genomic_DNA"/>
</dbReference>
<evidence type="ECO:0000256" key="7">
    <source>
        <dbReference type="ARBA" id="ARBA00023225"/>
    </source>
</evidence>
<reference evidence="9 10" key="1">
    <citation type="submission" date="2016-03" db="EMBL/GenBank/DDBJ databases">
        <title>Genome sequence of Nesiotobacter sp. nov., a moderately halophilic alphaproteobacterium isolated from the Yellow Sea, China.</title>
        <authorList>
            <person name="Zhang G."/>
            <person name="Zhang R."/>
        </authorList>
    </citation>
    <scope>NUCLEOTIDE SEQUENCE [LARGE SCALE GENOMIC DNA]</scope>
    <source>
        <strain evidence="9 10">WB1-6</strain>
    </source>
</reference>
<evidence type="ECO:0000256" key="6">
    <source>
        <dbReference type="ARBA" id="ARBA00022927"/>
    </source>
</evidence>
<evidence type="ECO:0000256" key="2">
    <source>
        <dbReference type="ARBA" id="ARBA00006602"/>
    </source>
</evidence>
<protein>
    <recommendedName>
        <fullName evidence="3">Flagellar assembly protein FliH</fullName>
    </recommendedName>
</protein>
<dbReference type="OrthoDB" id="7304298at2"/>
<feature type="domain" description="Flagellar assembly protein FliH/Type III secretion system HrpE" evidence="8">
    <location>
        <begin position="78"/>
        <end position="192"/>
    </location>
</feature>
<evidence type="ECO:0000256" key="3">
    <source>
        <dbReference type="ARBA" id="ARBA00016507"/>
    </source>
</evidence>
<organism evidence="9 10">
    <name type="scientific">Pseudovibrio exalbescens</name>
    <dbReference type="NCBI Taxonomy" id="197461"/>
    <lineage>
        <taxon>Bacteria</taxon>
        <taxon>Pseudomonadati</taxon>
        <taxon>Pseudomonadota</taxon>
        <taxon>Alphaproteobacteria</taxon>
        <taxon>Hyphomicrobiales</taxon>
        <taxon>Stappiaceae</taxon>
        <taxon>Pseudovibrio</taxon>
    </lineage>
</organism>
<keyword evidence="4" id="KW-0813">Transport</keyword>
<dbReference type="GO" id="GO:0015031">
    <property type="term" value="P:protein transport"/>
    <property type="evidence" value="ECO:0007669"/>
    <property type="project" value="UniProtKB-KW"/>
</dbReference>
<keyword evidence="6" id="KW-0653">Protein transport</keyword>
<dbReference type="InterPro" id="IPR018035">
    <property type="entry name" value="Flagellar_FliH/T3SS_HrpE"/>
</dbReference>
<dbReference type="GO" id="GO:0044781">
    <property type="term" value="P:bacterial-type flagellum organization"/>
    <property type="evidence" value="ECO:0007669"/>
    <property type="project" value="UniProtKB-KW"/>
</dbReference>
<keyword evidence="5" id="KW-1005">Bacterial flagellum biogenesis</keyword>
<dbReference type="STRING" id="197461.A3843_04355"/>
<keyword evidence="7" id="KW-1006">Bacterial flagellum protein export</keyword>
<evidence type="ECO:0000256" key="5">
    <source>
        <dbReference type="ARBA" id="ARBA00022795"/>
    </source>
</evidence>
<dbReference type="PANTHER" id="PTHR34982">
    <property type="entry name" value="YOP PROTEINS TRANSLOCATION PROTEIN L"/>
    <property type="match status" value="1"/>
</dbReference>
<comment type="similarity">
    <text evidence="2">Belongs to the FliH family.</text>
</comment>
<gene>
    <name evidence="9" type="ORF">A3843_04355</name>
</gene>
<proteinExistence type="inferred from homology"/>
<evidence type="ECO:0000313" key="10">
    <source>
        <dbReference type="Proteomes" id="UP000185783"/>
    </source>
</evidence>
<sequence>MVTVMPEGAVRKRFLFDTANEDQAAADAAATPPEPTLTLSEHQELLRQAEAQAYERGRTEAVASAQAQEAARQTEITQDISHGLVELSERVEQVLKQQEKSAVALCFLIARRLCAHLIAREPLTEVVALINECLKPLRRVPSLTIEVPEADAQHLEKVIGKIAEANGYNGQIHVSGKPGLMRGDCRIEWPEGGIIRDRRKTNEHIEGVLQAYFKAADRENAAAGKTSKPEPMETDAS</sequence>
<dbReference type="PANTHER" id="PTHR34982:SF1">
    <property type="entry name" value="FLAGELLAR ASSEMBLY PROTEIN FLIH"/>
    <property type="match status" value="1"/>
</dbReference>
<name>A0A1U7JLE8_9HYPH</name>
<dbReference type="Pfam" id="PF02108">
    <property type="entry name" value="FliH"/>
    <property type="match status" value="1"/>
</dbReference>
<evidence type="ECO:0000256" key="1">
    <source>
        <dbReference type="ARBA" id="ARBA00003041"/>
    </source>
</evidence>
<evidence type="ECO:0000313" key="9">
    <source>
        <dbReference type="EMBL" id="OKL45549.1"/>
    </source>
</evidence>
<comment type="caution">
    <text evidence="9">The sequence shown here is derived from an EMBL/GenBank/DDBJ whole genome shotgun (WGS) entry which is preliminary data.</text>
</comment>
<keyword evidence="10" id="KW-1185">Reference proteome</keyword>
<dbReference type="RefSeq" id="WP_051268657.1">
    <property type="nucleotide sequence ID" value="NZ_LVVZ01000005.1"/>
</dbReference>
<evidence type="ECO:0000259" key="8">
    <source>
        <dbReference type="Pfam" id="PF02108"/>
    </source>
</evidence>
<comment type="function">
    <text evidence="1">Needed for flagellar regrowth and assembly.</text>
</comment>
<dbReference type="AlphaFoldDB" id="A0A1U7JLE8"/>
<dbReference type="Proteomes" id="UP000185783">
    <property type="component" value="Unassembled WGS sequence"/>
</dbReference>
<dbReference type="InterPro" id="IPR051472">
    <property type="entry name" value="T3SS_Stator/FliH"/>
</dbReference>